<proteinExistence type="predicted"/>
<reference evidence="1" key="1">
    <citation type="submission" date="2018-05" db="EMBL/GenBank/DDBJ databases">
        <authorList>
            <person name="Lanie J.A."/>
            <person name="Ng W.-L."/>
            <person name="Kazmierczak K.M."/>
            <person name="Andrzejewski T.M."/>
            <person name="Davidsen T.M."/>
            <person name="Wayne K.J."/>
            <person name="Tettelin H."/>
            <person name="Glass J.I."/>
            <person name="Rusch D."/>
            <person name="Podicherti R."/>
            <person name="Tsui H.-C.T."/>
            <person name="Winkler M.E."/>
        </authorList>
    </citation>
    <scope>NUCLEOTIDE SEQUENCE</scope>
</reference>
<evidence type="ECO:0000313" key="1">
    <source>
        <dbReference type="EMBL" id="SVE21064.1"/>
    </source>
</evidence>
<accession>A0A383BME1</accession>
<dbReference type="AlphaFoldDB" id="A0A383BME1"/>
<protein>
    <submittedName>
        <fullName evidence="1">Uncharacterized protein</fullName>
    </submittedName>
</protein>
<organism evidence="1">
    <name type="scientific">marine metagenome</name>
    <dbReference type="NCBI Taxonomy" id="408172"/>
    <lineage>
        <taxon>unclassified sequences</taxon>
        <taxon>metagenomes</taxon>
        <taxon>ecological metagenomes</taxon>
    </lineage>
</organism>
<sequence length="109" mass="12997">MASFNQRAIKWIDYIKENCIDALKKYCEDQLSNDLTGEEKQYARDCLEDYIKTEVIEHFGCEIDDDHPYAIDDNVTDQEALDNIVMEIIFIYNNQKERVFDRLRKSFES</sequence>
<name>A0A383BME1_9ZZZZ</name>
<dbReference type="EMBL" id="UINC01201633">
    <property type="protein sequence ID" value="SVE21064.1"/>
    <property type="molecule type" value="Genomic_DNA"/>
</dbReference>
<gene>
    <name evidence="1" type="ORF">METZ01_LOCUS473918</name>
</gene>